<dbReference type="InterPro" id="IPR000639">
    <property type="entry name" value="Epox_hydrolase-like"/>
</dbReference>
<dbReference type="GO" id="GO:0016020">
    <property type="term" value="C:membrane"/>
    <property type="evidence" value="ECO:0007669"/>
    <property type="project" value="TreeGrafter"/>
</dbReference>
<gene>
    <name evidence="4" type="ORF">CYFUS_009908</name>
</gene>
<dbReference type="Pfam" id="PF00561">
    <property type="entry name" value="Abhydrolase_1"/>
    <property type="match status" value="1"/>
</dbReference>
<dbReference type="SUPFAM" id="SSF53474">
    <property type="entry name" value="alpha/beta-Hydrolases"/>
    <property type="match status" value="1"/>
</dbReference>
<dbReference type="KEGG" id="cfus:CYFUS_009908"/>
<reference evidence="4 5" key="1">
    <citation type="submission" date="2017-06" db="EMBL/GenBank/DDBJ databases">
        <title>Sequencing and comparative analysis of myxobacterial genomes.</title>
        <authorList>
            <person name="Rupp O."/>
            <person name="Goesmann A."/>
            <person name="Sogaard-Andersen L."/>
        </authorList>
    </citation>
    <scope>NUCLEOTIDE SEQUENCE [LARGE SCALE GENOMIC DNA]</scope>
    <source>
        <strain evidence="4 5">DSM 52655</strain>
    </source>
</reference>
<accession>A0A250JM03</accession>
<organism evidence="4 5">
    <name type="scientific">Cystobacter fuscus</name>
    <dbReference type="NCBI Taxonomy" id="43"/>
    <lineage>
        <taxon>Bacteria</taxon>
        <taxon>Pseudomonadati</taxon>
        <taxon>Myxococcota</taxon>
        <taxon>Myxococcia</taxon>
        <taxon>Myxococcales</taxon>
        <taxon>Cystobacterineae</taxon>
        <taxon>Archangiaceae</taxon>
        <taxon>Cystobacter</taxon>
    </lineage>
</organism>
<dbReference type="RefSeq" id="WP_095991706.1">
    <property type="nucleotide sequence ID" value="NZ_CP022098.1"/>
</dbReference>
<dbReference type="Proteomes" id="UP000217257">
    <property type="component" value="Chromosome"/>
</dbReference>
<feature type="compositionally biased region" description="Polar residues" evidence="2">
    <location>
        <begin position="11"/>
        <end position="20"/>
    </location>
</feature>
<dbReference type="AlphaFoldDB" id="A0A250JM03"/>
<protein>
    <submittedName>
        <fullName evidence="4">Alpha/beta hydrolase fold protein</fullName>
    </submittedName>
</protein>
<dbReference type="GO" id="GO:0016787">
    <property type="term" value="F:hydrolase activity"/>
    <property type="evidence" value="ECO:0007669"/>
    <property type="project" value="UniProtKB-KW"/>
</dbReference>
<evidence type="ECO:0000313" key="5">
    <source>
        <dbReference type="Proteomes" id="UP000217257"/>
    </source>
</evidence>
<dbReference type="PRINTS" id="PR00412">
    <property type="entry name" value="EPOXHYDRLASE"/>
</dbReference>
<dbReference type="Gene3D" id="3.40.50.1820">
    <property type="entry name" value="alpha/beta hydrolase"/>
    <property type="match status" value="1"/>
</dbReference>
<sequence length="303" mass="32990">MDSPTPFLALPSSSRSTPTGVDSPFPESITRRVHTVRGGGGVALRVHDAGDIHGPPLLFIHGFSQCHRAWRRQLHSALGLGFRLVALDLRGHGDSDKPRGAYGEGRLWADDIQAVITGLGLDNPLLVAWSYGGMVVCDYLRHHGEQHIAGVNFVSAMVKSGTEEAFGLLAPQMLSLIPGLFTPEEPLSHAALETFVSLLHHEEVSRETRRLVLAYTEGVPAHVREALGSRSVDNDDVLRRLSVPVLVSHGQEDRVVLPASGWHIASVVPHAQVSIFGGTGHSPFWEDARRFNRELAAFAARCW</sequence>
<feature type="domain" description="AB hydrolase-1" evidence="3">
    <location>
        <begin position="55"/>
        <end position="287"/>
    </location>
</feature>
<dbReference type="PANTHER" id="PTHR43798:SF31">
    <property type="entry name" value="AB HYDROLASE SUPERFAMILY PROTEIN YCLE"/>
    <property type="match status" value="1"/>
</dbReference>
<evidence type="ECO:0000313" key="4">
    <source>
        <dbReference type="EMBL" id="ATB44421.1"/>
    </source>
</evidence>
<evidence type="ECO:0000259" key="3">
    <source>
        <dbReference type="Pfam" id="PF00561"/>
    </source>
</evidence>
<evidence type="ECO:0000256" key="1">
    <source>
        <dbReference type="ARBA" id="ARBA00022801"/>
    </source>
</evidence>
<dbReference type="InterPro" id="IPR000073">
    <property type="entry name" value="AB_hydrolase_1"/>
</dbReference>
<dbReference type="PRINTS" id="PR00111">
    <property type="entry name" value="ABHYDROLASE"/>
</dbReference>
<feature type="region of interest" description="Disordered" evidence="2">
    <location>
        <begin position="1"/>
        <end position="26"/>
    </location>
</feature>
<proteinExistence type="predicted"/>
<dbReference type="InterPro" id="IPR029058">
    <property type="entry name" value="AB_hydrolase_fold"/>
</dbReference>
<evidence type="ECO:0000256" key="2">
    <source>
        <dbReference type="SAM" id="MobiDB-lite"/>
    </source>
</evidence>
<name>A0A250JM03_9BACT</name>
<dbReference type="InterPro" id="IPR050266">
    <property type="entry name" value="AB_hydrolase_sf"/>
</dbReference>
<keyword evidence="1 4" id="KW-0378">Hydrolase</keyword>
<dbReference type="PANTHER" id="PTHR43798">
    <property type="entry name" value="MONOACYLGLYCEROL LIPASE"/>
    <property type="match status" value="1"/>
</dbReference>
<dbReference type="EMBL" id="CP022098">
    <property type="protein sequence ID" value="ATB44421.1"/>
    <property type="molecule type" value="Genomic_DNA"/>
</dbReference>